<proteinExistence type="predicted"/>
<evidence type="ECO:0000259" key="2">
    <source>
        <dbReference type="SMART" id="SM00646"/>
    </source>
</evidence>
<gene>
    <name evidence="3" type="ORF">FRIFI_2356</name>
</gene>
<dbReference type="RefSeq" id="WP_166505945.1">
    <property type="nucleotide sequence ID" value="NZ_LN650648.1"/>
</dbReference>
<evidence type="ECO:0000313" key="4">
    <source>
        <dbReference type="Proteomes" id="UP000245695"/>
    </source>
</evidence>
<name>A0A2P2BU71_9FIRM</name>
<dbReference type="InterPro" id="IPR002508">
    <property type="entry name" value="MurNAc-LAA_cat"/>
</dbReference>
<protein>
    <submittedName>
        <fullName evidence="3">N-acetylmuramoyl-L-alanine amidase LytC</fullName>
    </submittedName>
</protein>
<dbReference type="Pfam" id="PF01520">
    <property type="entry name" value="Amidase_3"/>
    <property type="match status" value="1"/>
</dbReference>
<dbReference type="InterPro" id="IPR048586">
    <property type="entry name" value="Cwp6-like_N"/>
</dbReference>
<feature type="signal peptide" evidence="1">
    <location>
        <begin position="1"/>
        <end position="25"/>
    </location>
</feature>
<dbReference type="PANTHER" id="PTHR30032">
    <property type="entry name" value="N-ACETYLMURAMOYL-L-ALANINE AMIDASE-RELATED"/>
    <property type="match status" value="1"/>
</dbReference>
<dbReference type="Pfam" id="PF04122">
    <property type="entry name" value="CW_binding_2"/>
    <property type="match status" value="3"/>
</dbReference>
<evidence type="ECO:0000313" key="3">
    <source>
        <dbReference type="EMBL" id="CEI73882.1"/>
    </source>
</evidence>
<dbReference type="AlphaFoldDB" id="A0A2P2BU71"/>
<dbReference type="Gene3D" id="3.40.50.12090">
    <property type="match status" value="2"/>
</dbReference>
<dbReference type="SMART" id="SM00646">
    <property type="entry name" value="Ami_3"/>
    <property type="match status" value="1"/>
</dbReference>
<dbReference type="InterPro" id="IPR007253">
    <property type="entry name" value="Cell_wall-bd_2"/>
</dbReference>
<dbReference type="SUPFAM" id="SSF53187">
    <property type="entry name" value="Zn-dependent exopeptidases"/>
    <property type="match status" value="1"/>
</dbReference>
<organism evidence="3 4">
    <name type="scientific">Romboutsia hominis</name>
    <dbReference type="NCBI Taxonomy" id="1507512"/>
    <lineage>
        <taxon>Bacteria</taxon>
        <taxon>Bacillati</taxon>
        <taxon>Bacillota</taxon>
        <taxon>Clostridia</taxon>
        <taxon>Peptostreptococcales</taxon>
        <taxon>Peptostreptococcaceae</taxon>
        <taxon>Romboutsia</taxon>
    </lineage>
</organism>
<dbReference type="EMBL" id="LN650648">
    <property type="protein sequence ID" value="CEI73882.1"/>
    <property type="molecule type" value="Genomic_DNA"/>
</dbReference>
<reference evidence="3 4" key="1">
    <citation type="submission" date="2014-09" db="EMBL/GenBank/DDBJ databases">
        <authorList>
            <person name="Hornung B.V."/>
        </authorList>
    </citation>
    <scope>NUCLEOTIDE SEQUENCE [LARGE SCALE GENOMIC DNA]</scope>
    <source>
        <strain evidence="3 4">FRIFI</strain>
    </source>
</reference>
<dbReference type="Proteomes" id="UP000245695">
    <property type="component" value="Chromosome 1"/>
</dbReference>
<dbReference type="Pfam" id="PF21465">
    <property type="entry name" value="Cwp6_N"/>
    <property type="match status" value="1"/>
</dbReference>
<accession>A0A2P2BU71</accession>
<dbReference type="GO" id="GO:0008745">
    <property type="term" value="F:N-acetylmuramoyl-L-alanine amidase activity"/>
    <property type="evidence" value="ECO:0007669"/>
    <property type="project" value="InterPro"/>
</dbReference>
<keyword evidence="4" id="KW-1185">Reference proteome</keyword>
<feature type="chain" id="PRO_5015141206" evidence="1">
    <location>
        <begin position="26"/>
        <end position="655"/>
    </location>
</feature>
<dbReference type="GO" id="GO:0009253">
    <property type="term" value="P:peptidoglycan catabolic process"/>
    <property type="evidence" value="ECO:0007669"/>
    <property type="project" value="InterPro"/>
</dbReference>
<dbReference type="CDD" id="cd02696">
    <property type="entry name" value="MurNAc-LAA"/>
    <property type="match status" value="1"/>
</dbReference>
<dbReference type="Gene3D" id="3.40.630.40">
    <property type="entry name" value="Zn-dependent exopeptidases"/>
    <property type="match status" value="1"/>
</dbReference>
<feature type="domain" description="MurNAc-LAA" evidence="2">
    <location>
        <begin position="532"/>
        <end position="651"/>
    </location>
</feature>
<dbReference type="KEGG" id="rhom:FRIFI_2356"/>
<dbReference type="InterPro" id="IPR051922">
    <property type="entry name" value="Bact_Sporulation_Assoc"/>
</dbReference>
<sequence length="655" mass="71898">MKKRRKMLSTGIMATMLAMPTMAFANETNVNSSDININLEKRSVIYGDTSKISISFKEDLKANSITLNYLCYDQTLSTTLNYNPQTKSYEGTINFNIDPEYLNVWQIENIVVNSDENAQTLDKSKLKEMGLNLDDYKITQEYIVSDLPSMANYIQRTSSPVKKLVGSDNFETAVKISQEGWKNGSNKLVVINGDKVADGITATPLAAVHNAPILTVGQNNIPDVIKNEIKRLNPSEIIIVGGTNTITTSVQNQLAGINNARVSRIGGVDRHDTSLKIAQAMDNQYDVQTVYLAEGFKGDIDAVSIATKAGQDKQPVILTEKYKVPTATYNWLKNEGLKNAYFIGGPETLDTKVIDQIADITNVASGQSVYKNRVYGADRNETNAKVISKFYPQANLNAMLVARSDKLTDALVAGPLGVKLGSPVLITPQIYLSKYHEANLDAKNADMVYQIGDGMRQSVIDDIAYRLSPHNAGSKTVVVDPGHGGSDPGTSNLEKDYTLDTSLSTTEYLRSKNVNVVLTRDTDKYITLAERSSISNAMGADLFVSVHFNSFNGQASGSEVYYKYKDRNGGTSKTLATNILNSILSKFDFKNRGVKTRTTDSGQDYYSVIRRTDAPAVIVESAFLDNSSDLSKLNTLEKRKTLGVQIGKGIEQTLK</sequence>
<evidence type="ECO:0000256" key="1">
    <source>
        <dbReference type="SAM" id="SignalP"/>
    </source>
</evidence>
<dbReference type="PANTHER" id="PTHR30032:SF8">
    <property type="entry name" value="GERMINATION-SPECIFIC N-ACETYLMURAMOYL-L-ALANINE AMIDASE"/>
    <property type="match status" value="1"/>
</dbReference>
<keyword evidence="1" id="KW-0732">Signal</keyword>